<keyword evidence="2" id="KW-0472">Membrane</keyword>
<name>A0AAD7AIT6_9AGAR</name>
<keyword evidence="4" id="KW-1185">Reference proteome</keyword>
<feature type="compositionally biased region" description="Low complexity" evidence="1">
    <location>
        <begin position="30"/>
        <end position="45"/>
    </location>
</feature>
<dbReference type="Proteomes" id="UP001218218">
    <property type="component" value="Unassembled WGS sequence"/>
</dbReference>
<reference evidence="3" key="1">
    <citation type="submission" date="2023-03" db="EMBL/GenBank/DDBJ databases">
        <title>Massive genome expansion in bonnet fungi (Mycena s.s.) driven by repeated elements and novel gene families across ecological guilds.</title>
        <authorList>
            <consortium name="Lawrence Berkeley National Laboratory"/>
            <person name="Harder C.B."/>
            <person name="Miyauchi S."/>
            <person name="Viragh M."/>
            <person name="Kuo A."/>
            <person name="Thoen E."/>
            <person name="Andreopoulos B."/>
            <person name="Lu D."/>
            <person name="Skrede I."/>
            <person name="Drula E."/>
            <person name="Henrissat B."/>
            <person name="Morin E."/>
            <person name="Kohler A."/>
            <person name="Barry K."/>
            <person name="LaButti K."/>
            <person name="Morin E."/>
            <person name="Salamov A."/>
            <person name="Lipzen A."/>
            <person name="Mereny Z."/>
            <person name="Hegedus B."/>
            <person name="Baldrian P."/>
            <person name="Stursova M."/>
            <person name="Weitz H."/>
            <person name="Taylor A."/>
            <person name="Grigoriev I.V."/>
            <person name="Nagy L.G."/>
            <person name="Martin F."/>
            <person name="Kauserud H."/>
        </authorList>
    </citation>
    <scope>NUCLEOTIDE SEQUENCE</scope>
    <source>
        <strain evidence="3">CBHHK002</strain>
    </source>
</reference>
<proteinExistence type="predicted"/>
<sequence>MPSRARPPSALASGSDASLISKPLSRPGSRRNSASSLASNKSAMSTASSKRSASKFTPLDKSDGTRPFDALLSFLPPAQPEKAVLKQVVLVSTLAGGFLAGAIFWGGSFLSVCCFGRVLSIFVVAPCCSALSFFGPLYSFLGRFLVGGFGFLGG</sequence>
<evidence type="ECO:0000313" key="3">
    <source>
        <dbReference type="EMBL" id="KAJ7359544.1"/>
    </source>
</evidence>
<feature type="region of interest" description="Disordered" evidence="1">
    <location>
        <begin position="1"/>
        <end position="65"/>
    </location>
</feature>
<feature type="compositionally biased region" description="Polar residues" evidence="1">
    <location>
        <begin position="46"/>
        <end position="55"/>
    </location>
</feature>
<protein>
    <submittedName>
        <fullName evidence="3">Uncharacterized protein</fullName>
    </submittedName>
</protein>
<keyword evidence="2" id="KW-0812">Transmembrane</keyword>
<organism evidence="3 4">
    <name type="scientific">Mycena albidolilacea</name>
    <dbReference type="NCBI Taxonomy" id="1033008"/>
    <lineage>
        <taxon>Eukaryota</taxon>
        <taxon>Fungi</taxon>
        <taxon>Dikarya</taxon>
        <taxon>Basidiomycota</taxon>
        <taxon>Agaricomycotina</taxon>
        <taxon>Agaricomycetes</taxon>
        <taxon>Agaricomycetidae</taxon>
        <taxon>Agaricales</taxon>
        <taxon>Marasmiineae</taxon>
        <taxon>Mycenaceae</taxon>
        <taxon>Mycena</taxon>
    </lineage>
</organism>
<evidence type="ECO:0000256" key="2">
    <source>
        <dbReference type="SAM" id="Phobius"/>
    </source>
</evidence>
<gene>
    <name evidence="3" type="ORF">DFH08DRAFT_846347</name>
</gene>
<evidence type="ECO:0000313" key="4">
    <source>
        <dbReference type="Proteomes" id="UP001218218"/>
    </source>
</evidence>
<feature type="transmembrane region" description="Helical" evidence="2">
    <location>
        <begin position="88"/>
        <end position="106"/>
    </location>
</feature>
<dbReference type="EMBL" id="JARIHO010000006">
    <property type="protein sequence ID" value="KAJ7359544.1"/>
    <property type="molecule type" value="Genomic_DNA"/>
</dbReference>
<keyword evidence="2" id="KW-1133">Transmembrane helix</keyword>
<comment type="caution">
    <text evidence="3">The sequence shown here is derived from an EMBL/GenBank/DDBJ whole genome shotgun (WGS) entry which is preliminary data.</text>
</comment>
<dbReference type="AlphaFoldDB" id="A0AAD7AIT6"/>
<evidence type="ECO:0000256" key="1">
    <source>
        <dbReference type="SAM" id="MobiDB-lite"/>
    </source>
</evidence>
<feature type="transmembrane region" description="Helical" evidence="2">
    <location>
        <begin position="118"/>
        <end position="141"/>
    </location>
</feature>
<accession>A0AAD7AIT6</accession>